<dbReference type="PANTHER" id="PTHR33678:SF1">
    <property type="entry name" value="BLL1576 PROTEIN"/>
    <property type="match status" value="1"/>
</dbReference>
<proteinExistence type="predicted"/>
<keyword evidence="4" id="KW-1185">Reference proteome</keyword>
<feature type="domain" description="Transposase IS66 C-terminal" evidence="2">
    <location>
        <begin position="72"/>
        <end position="110"/>
    </location>
</feature>
<comment type="caution">
    <text evidence="3">The sequence shown here is derived from an EMBL/GenBank/DDBJ whole genome shotgun (WGS) entry which is preliminary data.</text>
</comment>
<dbReference type="PANTHER" id="PTHR33678">
    <property type="entry name" value="BLL1576 PROTEIN"/>
    <property type="match status" value="1"/>
</dbReference>
<gene>
    <name evidence="3" type="ORF">DXN04_34410</name>
</gene>
<evidence type="ECO:0000313" key="3">
    <source>
        <dbReference type="EMBL" id="RFM28364.1"/>
    </source>
</evidence>
<dbReference type="InterPro" id="IPR039552">
    <property type="entry name" value="IS66_C"/>
</dbReference>
<organism evidence="3 4">
    <name type="scientific">Chitinophaga silvisoli</name>
    <dbReference type="NCBI Taxonomy" id="2291814"/>
    <lineage>
        <taxon>Bacteria</taxon>
        <taxon>Pseudomonadati</taxon>
        <taxon>Bacteroidota</taxon>
        <taxon>Chitinophagia</taxon>
        <taxon>Chitinophagales</taxon>
        <taxon>Chitinophagaceae</taxon>
        <taxon>Chitinophaga</taxon>
    </lineage>
</organism>
<dbReference type="InterPro" id="IPR052344">
    <property type="entry name" value="Transposase-related"/>
</dbReference>
<sequence>MDYPRQSRISWNILPPKLTKNLYPPFGLAQYHRNRHDNNAIERCMRNVAVGRKNYLFCGSHDAAQRAGLLYSLLVTCKLNNVNPYNWLKDVLSRDINEMPINQIKTLLPYNWKEQ</sequence>
<dbReference type="Pfam" id="PF13817">
    <property type="entry name" value="DDE_Tnp_IS66_C"/>
    <property type="match status" value="1"/>
</dbReference>
<accession>A0A3E1NKJ4</accession>
<feature type="domain" description="Transposase IS66 central" evidence="1">
    <location>
        <begin position="32"/>
        <end position="65"/>
    </location>
</feature>
<evidence type="ECO:0000313" key="4">
    <source>
        <dbReference type="Proteomes" id="UP000261174"/>
    </source>
</evidence>
<reference evidence="3 4" key="1">
    <citation type="submission" date="2018-08" db="EMBL/GenBank/DDBJ databases">
        <title>Chitinophaga sp. K20C18050901, a novel bacterium isolated from forest soil.</title>
        <authorList>
            <person name="Wang C."/>
        </authorList>
    </citation>
    <scope>NUCLEOTIDE SEQUENCE [LARGE SCALE GENOMIC DNA]</scope>
    <source>
        <strain evidence="3 4">K20C18050901</strain>
    </source>
</reference>
<dbReference type="Proteomes" id="UP000261174">
    <property type="component" value="Unassembled WGS sequence"/>
</dbReference>
<dbReference type="EMBL" id="QTJV01000062">
    <property type="protein sequence ID" value="RFM28364.1"/>
    <property type="molecule type" value="Genomic_DNA"/>
</dbReference>
<evidence type="ECO:0000259" key="1">
    <source>
        <dbReference type="Pfam" id="PF03050"/>
    </source>
</evidence>
<dbReference type="Pfam" id="PF03050">
    <property type="entry name" value="DDE_Tnp_IS66"/>
    <property type="match status" value="1"/>
</dbReference>
<name>A0A3E1NKJ4_9BACT</name>
<evidence type="ECO:0000259" key="2">
    <source>
        <dbReference type="Pfam" id="PF13817"/>
    </source>
</evidence>
<protein>
    <submittedName>
        <fullName evidence="3">Uncharacterized protein</fullName>
    </submittedName>
</protein>
<dbReference type="AlphaFoldDB" id="A0A3E1NKJ4"/>
<dbReference type="InterPro" id="IPR004291">
    <property type="entry name" value="Transposase_IS66_central"/>
</dbReference>